<dbReference type="EMBL" id="PXYL01000022">
    <property type="protein sequence ID" value="PSJ55803.1"/>
    <property type="molecule type" value="Genomic_DNA"/>
</dbReference>
<sequence length="63" mass="6428">MSGVKNDAGPKAKQKKVKLTAYLSGNGDSVPPGTVISLDKDEADRLIGLGAAVEDTDEAGEQA</sequence>
<keyword evidence="2" id="KW-1185">Reference proteome</keyword>
<comment type="caution">
    <text evidence="1">The sequence shown here is derived from an EMBL/GenBank/DDBJ whole genome shotgun (WGS) entry which is preliminary data.</text>
</comment>
<gene>
    <name evidence="1" type="ORF">C7I85_26315</name>
</gene>
<accession>A0A2P7S039</accession>
<evidence type="ECO:0000313" key="2">
    <source>
        <dbReference type="Proteomes" id="UP000240653"/>
    </source>
</evidence>
<evidence type="ECO:0000313" key="1">
    <source>
        <dbReference type="EMBL" id="PSJ55803.1"/>
    </source>
</evidence>
<dbReference type="RefSeq" id="WP_106726968.1">
    <property type="nucleotide sequence ID" value="NZ_PXYL01000022.1"/>
</dbReference>
<dbReference type="Proteomes" id="UP000240653">
    <property type="component" value="Unassembled WGS sequence"/>
</dbReference>
<proteinExistence type="predicted"/>
<reference evidence="1 2" key="1">
    <citation type="submission" date="2018-03" db="EMBL/GenBank/DDBJ databases">
        <title>The draft genome of Mesorhizobium soli JCM 19897.</title>
        <authorList>
            <person name="Li L."/>
            <person name="Liu L."/>
            <person name="Liang L."/>
            <person name="Wang T."/>
            <person name="Zhang X."/>
        </authorList>
    </citation>
    <scope>NUCLEOTIDE SEQUENCE [LARGE SCALE GENOMIC DNA]</scope>
    <source>
        <strain evidence="1 2">JCM 19897</strain>
    </source>
</reference>
<protein>
    <submittedName>
        <fullName evidence="1">Uncharacterized protein</fullName>
    </submittedName>
</protein>
<dbReference type="AlphaFoldDB" id="A0A2P7S039"/>
<name>A0A2P7S039_9HYPH</name>
<organism evidence="1 2">
    <name type="scientific">Pseudaminobacter soli</name>
    <name type="common">ex Li et al. 2025</name>
    <dbReference type="NCBI Taxonomy" id="1295366"/>
    <lineage>
        <taxon>Bacteria</taxon>
        <taxon>Pseudomonadati</taxon>
        <taxon>Pseudomonadota</taxon>
        <taxon>Alphaproteobacteria</taxon>
        <taxon>Hyphomicrobiales</taxon>
        <taxon>Phyllobacteriaceae</taxon>
        <taxon>Pseudaminobacter</taxon>
    </lineage>
</organism>